<dbReference type="WBParaSite" id="PDA_v2.g20179.t1">
    <property type="protein sequence ID" value="PDA_v2.g20179.t1"/>
    <property type="gene ID" value="PDA_v2.g20179"/>
</dbReference>
<protein>
    <submittedName>
        <fullName evidence="2">Uncharacterized protein</fullName>
    </submittedName>
</protein>
<sequence length="82" mass="9254">MYPIFNDIFALSGTVSFLILSGSTRKHYKAFYLCQKHSISVTVLTGSSVPKITKIRRNTQMMKVTFYNQPSVSTNSMQNIKG</sequence>
<evidence type="ECO:0000313" key="2">
    <source>
        <dbReference type="WBParaSite" id="PDA_v2.g20179.t1"/>
    </source>
</evidence>
<dbReference type="AlphaFoldDB" id="A0A914PQ06"/>
<organism evidence="1 2">
    <name type="scientific">Panagrolaimus davidi</name>
    <dbReference type="NCBI Taxonomy" id="227884"/>
    <lineage>
        <taxon>Eukaryota</taxon>
        <taxon>Metazoa</taxon>
        <taxon>Ecdysozoa</taxon>
        <taxon>Nematoda</taxon>
        <taxon>Chromadorea</taxon>
        <taxon>Rhabditida</taxon>
        <taxon>Tylenchina</taxon>
        <taxon>Panagrolaimomorpha</taxon>
        <taxon>Panagrolaimoidea</taxon>
        <taxon>Panagrolaimidae</taxon>
        <taxon>Panagrolaimus</taxon>
    </lineage>
</organism>
<reference evidence="2" key="1">
    <citation type="submission" date="2022-11" db="UniProtKB">
        <authorList>
            <consortium name="WormBaseParasite"/>
        </authorList>
    </citation>
    <scope>IDENTIFICATION</scope>
</reference>
<accession>A0A914PQ06</accession>
<evidence type="ECO:0000313" key="1">
    <source>
        <dbReference type="Proteomes" id="UP000887578"/>
    </source>
</evidence>
<name>A0A914PQ06_9BILA</name>
<proteinExistence type="predicted"/>
<keyword evidence="1" id="KW-1185">Reference proteome</keyword>
<dbReference type="Proteomes" id="UP000887578">
    <property type="component" value="Unplaced"/>
</dbReference>